<dbReference type="FunFam" id="3.70.10.10:FF:000060">
    <property type="entry name" value="Checkpoint protein"/>
    <property type="match status" value="1"/>
</dbReference>
<accession>A0AB34PVU6</accession>
<comment type="caution">
    <text evidence="6">The sequence shown here is derived from an EMBL/GenBank/DDBJ whole genome shotgun (WGS) entry which is preliminary data.</text>
</comment>
<dbReference type="EMBL" id="AJIX01000013">
    <property type="protein sequence ID" value="KGR13610.1"/>
    <property type="molecule type" value="Genomic_DNA"/>
</dbReference>
<name>A0AB34PVU6_CANAX</name>
<dbReference type="InterPro" id="IPR007150">
    <property type="entry name" value="HUS1/Mec3"/>
</dbReference>
<dbReference type="Pfam" id="PF04005">
    <property type="entry name" value="Hus1"/>
    <property type="match status" value="1"/>
</dbReference>
<dbReference type="GO" id="GO:0006289">
    <property type="term" value="P:nucleotide-excision repair"/>
    <property type="evidence" value="ECO:0007669"/>
    <property type="project" value="TreeGrafter"/>
</dbReference>
<evidence type="ECO:0000313" key="7">
    <source>
        <dbReference type="Proteomes" id="UP000030161"/>
    </source>
</evidence>
<dbReference type="PIRSF" id="PIRSF011312">
    <property type="entry name" value="Cell_cycle_HUS1"/>
    <property type="match status" value="1"/>
</dbReference>
<dbReference type="Proteomes" id="UP000030161">
    <property type="component" value="Unassembled WGS sequence"/>
</dbReference>
<evidence type="ECO:0000256" key="4">
    <source>
        <dbReference type="PIRNR" id="PIRNR011312"/>
    </source>
</evidence>
<dbReference type="GO" id="GO:0030896">
    <property type="term" value="C:checkpoint clamp complex"/>
    <property type="evidence" value="ECO:0007669"/>
    <property type="project" value="InterPro"/>
</dbReference>
<evidence type="ECO:0000256" key="3">
    <source>
        <dbReference type="ARBA" id="ARBA00023242"/>
    </source>
</evidence>
<dbReference type="PANTHER" id="PTHR12900:SF0">
    <property type="entry name" value="CHECKPOINT PROTEIN"/>
    <property type="match status" value="1"/>
</dbReference>
<dbReference type="GO" id="GO:0000724">
    <property type="term" value="P:double-strand break repair via homologous recombination"/>
    <property type="evidence" value="ECO:0007669"/>
    <property type="project" value="TreeGrafter"/>
</dbReference>
<evidence type="ECO:0000313" key="6">
    <source>
        <dbReference type="EMBL" id="KGR13610.1"/>
    </source>
</evidence>
<dbReference type="GO" id="GO:0033314">
    <property type="term" value="P:mitotic DNA replication checkpoint signaling"/>
    <property type="evidence" value="ECO:0007669"/>
    <property type="project" value="TreeGrafter"/>
</dbReference>
<dbReference type="GO" id="GO:0035861">
    <property type="term" value="C:site of double-strand break"/>
    <property type="evidence" value="ECO:0007669"/>
    <property type="project" value="TreeGrafter"/>
</dbReference>
<dbReference type="AlphaFoldDB" id="A0AB34PVU6"/>
<feature type="region of interest" description="Disordered" evidence="5">
    <location>
        <begin position="232"/>
        <end position="251"/>
    </location>
</feature>
<dbReference type="GO" id="GO:0005730">
    <property type="term" value="C:nucleolus"/>
    <property type="evidence" value="ECO:0007669"/>
    <property type="project" value="InterPro"/>
</dbReference>
<organism evidence="6 7">
    <name type="scientific">Candida albicans P78048</name>
    <dbReference type="NCBI Taxonomy" id="1094989"/>
    <lineage>
        <taxon>Eukaryota</taxon>
        <taxon>Fungi</taxon>
        <taxon>Dikarya</taxon>
        <taxon>Ascomycota</taxon>
        <taxon>Saccharomycotina</taxon>
        <taxon>Pichiomycetes</taxon>
        <taxon>Debaryomycetaceae</taxon>
        <taxon>Candida/Lodderomyces clade</taxon>
        <taxon>Candida</taxon>
    </lineage>
</organism>
<feature type="compositionally biased region" description="Basic and acidic residues" evidence="5">
    <location>
        <begin position="232"/>
        <end position="243"/>
    </location>
</feature>
<dbReference type="GO" id="GO:0044778">
    <property type="term" value="P:meiotic DNA integrity checkpoint signaling"/>
    <property type="evidence" value="ECO:0007669"/>
    <property type="project" value="TreeGrafter"/>
</dbReference>
<dbReference type="PANTHER" id="PTHR12900">
    <property type="entry name" value="MITOTIC AND DNA DAMAGE CHECKPOINT PROTEIN HUS1"/>
    <property type="match status" value="1"/>
</dbReference>
<proteinExistence type="inferred from homology"/>
<evidence type="ECO:0000256" key="2">
    <source>
        <dbReference type="ARBA" id="ARBA00005563"/>
    </source>
</evidence>
<evidence type="ECO:0000256" key="5">
    <source>
        <dbReference type="SAM" id="MobiDB-lite"/>
    </source>
</evidence>
<gene>
    <name evidence="6" type="ORF">MG3_02039</name>
</gene>
<comment type="similarity">
    <text evidence="2 4">Belongs to the HUS1 family.</text>
</comment>
<evidence type="ECO:0000256" key="1">
    <source>
        <dbReference type="ARBA" id="ARBA00004123"/>
    </source>
</evidence>
<dbReference type="GO" id="GO:0000723">
    <property type="term" value="P:telomere maintenance"/>
    <property type="evidence" value="ECO:0007669"/>
    <property type="project" value="TreeGrafter"/>
</dbReference>
<sequence length="319" mass="36133">MKLKLMTKSSEKLKETLSLISHVRKFVVLKFTPSELSVISINGQAVKSEPQVWCKLPVSELFQSCEIQSVRDNTISMEINIDLLVQTLKNFDKANSEGLNIRLQRTDTSGAKGTSTTTGRTASLALFYSNLNINANVVNHTFRIPVKILRDAQDMLHEPTHSDLGLIMRLPNEFVTMFKRLEKFKKVPSSESVTIRASRRNGGFLGFILEESGKFKVTISWNDKLEVHKPTTTENDSLRETLRNEPSQLGENEKDITSDIDEIEVNVKLKDWQSASKIVGRCRTVILYIGERECSLHCLLDDTDDVEIVYFITGSRITH</sequence>
<dbReference type="Gene3D" id="3.70.10.10">
    <property type="match status" value="1"/>
</dbReference>
<keyword evidence="3" id="KW-0539">Nucleus</keyword>
<dbReference type="InterPro" id="IPR016580">
    <property type="entry name" value="HUS1"/>
</dbReference>
<protein>
    <recommendedName>
        <fullName evidence="4">Checkpoint protein</fullName>
    </recommendedName>
</protein>
<dbReference type="GO" id="GO:0031573">
    <property type="term" value="P:mitotic intra-S DNA damage checkpoint signaling"/>
    <property type="evidence" value="ECO:0007669"/>
    <property type="project" value="TreeGrafter"/>
</dbReference>
<reference evidence="6 7" key="1">
    <citation type="submission" date="2013-12" db="EMBL/GenBank/DDBJ databases">
        <title>The Genome Sequence of Candida albicans P78048.</title>
        <authorList>
            <consortium name="The Broad Institute Genome Sequencing Platform"/>
            <consortium name="The Broad Institute Genome Sequencing Center for Infectious Disease"/>
            <person name="Cuomo C."/>
            <person name="Bennett R."/>
            <person name="Hirakawa M."/>
            <person name="Noverr M."/>
            <person name="Mitchell A."/>
            <person name="Young S.K."/>
            <person name="Zeng Q."/>
            <person name="Gargeya S."/>
            <person name="Fitzgerald M."/>
            <person name="Abouelleil A."/>
            <person name="Alvarado L."/>
            <person name="Berlin A.M."/>
            <person name="Chapman S.B."/>
            <person name="Dewar J."/>
            <person name="Goldberg J."/>
            <person name="Griggs A."/>
            <person name="Gujja S."/>
            <person name="Hansen M."/>
            <person name="Howarth C."/>
            <person name="Imamovic A."/>
            <person name="Larimer J."/>
            <person name="McCowan C."/>
            <person name="Murphy C."/>
            <person name="Pearson M."/>
            <person name="Priest M."/>
            <person name="Roberts A."/>
            <person name="Saif S."/>
            <person name="Shea T."/>
            <person name="Sykes S."/>
            <person name="Wortman J."/>
            <person name="Nusbaum C."/>
            <person name="Birren B."/>
        </authorList>
    </citation>
    <scope>NUCLEOTIDE SEQUENCE [LARGE SCALE GENOMIC DNA]</scope>
    <source>
        <strain evidence="6 7">P78048</strain>
    </source>
</reference>
<comment type="subcellular location">
    <subcellularLocation>
        <location evidence="1">Nucleus</location>
    </subcellularLocation>
</comment>